<keyword evidence="3" id="KW-0804">Transcription</keyword>
<evidence type="ECO:0000256" key="3">
    <source>
        <dbReference type="ARBA" id="ARBA00023163"/>
    </source>
</evidence>
<dbReference type="InterPro" id="IPR012318">
    <property type="entry name" value="HTH_CRP"/>
</dbReference>
<dbReference type="GO" id="GO:0005829">
    <property type="term" value="C:cytosol"/>
    <property type="evidence" value="ECO:0007669"/>
    <property type="project" value="TreeGrafter"/>
</dbReference>
<dbReference type="SMART" id="SM00100">
    <property type="entry name" value="cNMP"/>
    <property type="match status" value="1"/>
</dbReference>
<dbReference type="SUPFAM" id="SSF51206">
    <property type="entry name" value="cAMP-binding domain-like"/>
    <property type="match status" value="1"/>
</dbReference>
<dbReference type="GO" id="GO:0003700">
    <property type="term" value="F:DNA-binding transcription factor activity"/>
    <property type="evidence" value="ECO:0007669"/>
    <property type="project" value="TreeGrafter"/>
</dbReference>
<dbReference type="Gene3D" id="2.60.120.10">
    <property type="entry name" value="Jelly Rolls"/>
    <property type="match status" value="1"/>
</dbReference>
<keyword evidence="2" id="KW-0238">DNA-binding</keyword>
<dbReference type="InterPro" id="IPR036388">
    <property type="entry name" value="WH-like_DNA-bd_sf"/>
</dbReference>
<dbReference type="AlphaFoldDB" id="A0A380TDC6"/>
<dbReference type="InterPro" id="IPR036390">
    <property type="entry name" value="WH_DNA-bd_sf"/>
</dbReference>
<dbReference type="PANTHER" id="PTHR24567:SF68">
    <property type="entry name" value="DNA-BINDING TRANSCRIPTIONAL DUAL REGULATOR CRP"/>
    <property type="match status" value="1"/>
</dbReference>
<keyword evidence="1" id="KW-0805">Transcription regulation</keyword>
<gene>
    <name evidence="6" type="ORF">DF3PB_20039</name>
</gene>
<evidence type="ECO:0000256" key="2">
    <source>
        <dbReference type="ARBA" id="ARBA00023125"/>
    </source>
</evidence>
<sequence length="243" mass="25753">MDCATCDVRIRTEWFDLGPRDIACLNVAKERRSYATGETLYSAGDPCSGLSYVSAGLIRDCRQPDRSAGAGVLTLRHPGDVLGLQSFLTGSAQLTTATALQPSAVCFLSGQIVHALIARNPKAILLFVRRLAGSLDCAEEKLADQGADAICRRLVRLIGELRLAGAILDPKGEAPLDVPLTADELAAAVGTSPRALGAVLRRLQAVGILSVRKDAVRILDLARLQRAAHPAAQTTAGLRRHDA</sequence>
<accession>A0A380TDC6</accession>
<dbReference type="PROSITE" id="PS51063">
    <property type="entry name" value="HTH_CRP_2"/>
    <property type="match status" value="1"/>
</dbReference>
<evidence type="ECO:0000259" key="4">
    <source>
        <dbReference type="PROSITE" id="PS50042"/>
    </source>
</evidence>
<evidence type="ECO:0000313" key="6">
    <source>
        <dbReference type="EMBL" id="SUS05571.1"/>
    </source>
</evidence>
<feature type="domain" description="Cyclic nucleotide-binding" evidence="4">
    <location>
        <begin position="30"/>
        <end position="99"/>
    </location>
</feature>
<dbReference type="InterPro" id="IPR014710">
    <property type="entry name" value="RmlC-like_jellyroll"/>
</dbReference>
<protein>
    <recommendedName>
        <fullName evidence="7">Crp/Fnr family transcriptional regulator</fullName>
    </recommendedName>
</protein>
<feature type="domain" description="HTH crp-type" evidence="5">
    <location>
        <begin position="148"/>
        <end position="222"/>
    </location>
</feature>
<evidence type="ECO:0000256" key="1">
    <source>
        <dbReference type="ARBA" id="ARBA00023015"/>
    </source>
</evidence>
<dbReference type="CDD" id="cd00038">
    <property type="entry name" value="CAP_ED"/>
    <property type="match status" value="1"/>
</dbReference>
<organism evidence="6">
    <name type="scientific">metagenome</name>
    <dbReference type="NCBI Taxonomy" id="256318"/>
    <lineage>
        <taxon>unclassified sequences</taxon>
        <taxon>metagenomes</taxon>
    </lineage>
</organism>
<dbReference type="InterPro" id="IPR000595">
    <property type="entry name" value="cNMP-bd_dom"/>
</dbReference>
<dbReference type="InterPro" id="IPR018490">
    <property type="entry name" value="cNMP-bd_dom_sf"/>
</dbReference>
<name>A0A380TDC6_9ZZZZ</name>
<dbReference type="Gene3D" id="1.10.10.10">
    <property type="entry name" value="Winged helix-like DNA-binding domain superfamily/Winged helix DNA-binding domain"/>
    <property type="match status" value="1"/>
</dbReference>
<dbReference type="SUPFAM" id="SSF46785">
    <property type="entry name" value="Winged helix' DNA-binding domain"/>
    <property type="match status" value="1"/>
</dbReference>
<evidence type="ECO:0000259" key="5">
    <source>
        <dbReference type="PROSITE" id="PS51063"/>
    </source>
</evidence>
<dbReference type="GO" id="GO:0003677">
    <property type="term" value="F:DNA binding"/>
    <property type="evidence" value="ECO:0007669"/>
    <property type="project" value="UniProtKB-KW"/>
</dbReference>
<dbReference type="EMBL" id="UIDG01000112">
    <property type="protein sequence ID" value="SUS05571.1"/>
    <property type="molecule type" value="Genomic_DNA"/>
</dbReference>
<evidence type="ECO:0008006" key="7">
    <source>
        <dbReference type="Google" id="ProtNLM"/>
    </source>
</evidence>
<dbReference type="InterPro" id="IPR050397">
    <property type="entry name" value="Env_Response_Regulators"/>
</dbReference>
<dbReference type="PROSITE" id="PS50042">
    <property type="entry name" value="CNMP_BINDING_3"/>
    <property type="match status" value="1"/>
</dbReference>
<proteinExistence type="predicted"/>
<dbReference type="PANTHER" id="PTHR24567">
    <property type="entry name" value="CRP FAMILY TRANSCRIPTIONAL REGULATORY PROTEIN"/>
    <property type="match status" value="1"/>
</dbReference>
<reference evidence="6" key="1">
    <citation type="submission" date="2018-07" db="EMBL/GenBank/DDBJ databases">
        <authorList>
            <person name="Quirk P.G."/>
            <person name="Krulwich T.A."/>
        </authorList>
    </citation>
    <scope>NUCLEOTIDE SEQUENCE</scope>
</reference>
<dbReference type="SMART" id="SM00419">
    <property type="entry name" value="HTH_CRP"/>
    <property type="match status" value="1"/>
</dbReference>
<dbReference type="Pfam" id="PF13545">
    <property type="entry name" value="HTH_Crp_2"/>
    <property type="match status" value="1"/>
</dbReference>
<dbReference type="Pfam" id="PF00027">
    <property type="entry name" value="cNMP_binding"/>
    <property type="match status" value="1"/>
</dbReference>